<gene>
    <name evidence="1" type="ORF">WBA_LOCUS446</name>
</gene>
<dbReference type="OMA" id="EIFYDKC"/>
<dbReference type="InParanoid" id="A0A3P7DAX6"/>
<organism evidence="1 2">
    <name type="scientific">Wuchereria bancrofti</name>
    <dbReference type="NCBI Taxonomy" id="6293"/>
    <lineage>
        <taxon>Eukaryota</taxon>
        <taxon>Metazoa</taxon>
        <taxon>Ecdysozoa</taxon>
        <taxon>Nematoda</taxon>
        <taxon>Chromadorea</taxon>
        <taxon>Rhabditida</taxon>
        <taxon>Spirurina</taxon>
        <taxon>Spiruromorpha</taxon>
        <taxon>Filarioidea</taxon>
        <taxon>Onchocercidae</taxon>
        <taxon>Wuchereria</taxon>
    </lineage>
</organism>
<sequence length="216" mass="24385">MSDLDLQDRLAGHRGFAIKAREVLLEPPAPFAVVSESTGSLSNEFSSPKSPHRGFTAKAREMLVERQTHDSHHSSKVFLEAIRSDFDIWHKQQSHPIHAPLNKQPVQQANIGYEKKKILIPHSKLSRIKAHKLLGETGRTRSANEIFYDKFMKQVRNPLLHCDLEVASSSHGKFTVRCSDSQRSSASDKAKVMNCAMFDNLQIDVNNKEDNTECPK</sequence>
<evidence type="ECO:0000313" key="2">
    <source>
        <dbReference type="Proteomes" id="UP000270924"/>
    </source>
</evidence>
<protein>
    <submittedName>
        <fullName evidence="1">Uncharacterized protein</fullName>
    </submittedName>
</protein>
<reference evidence="1 2" key="1">
    <citation type="submission" date="2018-11" db="EMBL/GenBank/DDBJ databases">
        <authorList>
            <consortium name="Pathogen Informatics"/>
        </authorList>
    </citation>
    <scope>NUCLEOTIDE SEQUENCE [LARGE SCALE GENOMIC DNA]</scope>
</reference>
<dbReference type="Proteomes" id="UP000270924">
    <property type="component" value="Unassembled WGS sequence"/>
</dbReference>
<dbReference type="AlphaFoldDB" id="A0A3P7DAX6"/>
<accession>A0A3P7DAX6</accession>
<name>A0A3P7DAX6_WUCBA</name>
<proteinExistence type="predicted"/>
<evidence type="ECO:0000313" key="1">
    <source>
        <dbReference type="EMBL" id="VDM07060.1"/>
    </source>
</evidence>
<dbReference type="OrthoDB" id="5803277at2759"/>
<keyword evidence="2" id="KW-1185">Reference proteome</keyword>
<dbReference type="EMBL" id="UYWW01000058">
    <property type="protein sequence ID" value="VDM07060.1"/>
    <property type="molecule type" value="Genomic_DNA"/>
</dbReference>